<sequence>MKESIAFFIFKLVLWFNNWRSISAQLAICPNGFVFGGLCGLSGGAGLNGACPLTIPPFHCIRGSCCRDQRPLIQRLLVPTFYPNVFGNNNNGIGIGIGNNIPIINTRINVCIDRAVNCNRLVFNAYTTCMVRNCARTCGVCHSTVIGGLGSLGVGNLGGLGIGGLGAINGGRNGLG</sequence>
<feature type="signal peptide" evidence="2">
    <location>
        <begin position="1"/>
        <end position="24"/>
    </location>
</feature>
<accession>A0A915E8U5</accession>
<name>A0A915E8U5_9BILA</name>
<keyword evidence="2" id="KW-0732">Signal</keyword>
<feature type="domain" description="ShKT" evidence="3">
    <location>
        <begin position="111"/>
        <end position="141"/>
    </location>
</feature>
<keyword evidence="4" id="KW-1185">Reference proteome</keyword>
<organism evidence="4 5">
    <name type="scientific">Ditylenchus dipsaci</name>
    <dbReference type="NCBI Taxonomy" id="166011"/>
    <lineage>
        <taxon>Eukaryota</taxon>
        <taxon>Metazoa</taxon>
        <taxon>Ecdysozoa</taxon>
        <taxon>Nematoda</taxon>
        <taxon>Chromadorea</taxon>
        <taxon>Rhabditida</taxon>
        <taxon>Tylenchina</taxon>
        <taxon>Tylenchomorpha</taxon>
        <taxon>Sphaerularioidea</taxon>
        <taxon>Anguinidae</taxon>
        <taxon>Anguininae</taxon>
        <taxon>Ditylenchus</taxon>
    </lineage>
</organism>
<evidence type="ECO:0000256" key="1">
    <source>
        <dbReference type="PROSITE-ProRule" id="PRU01005"/>
    </source>
</evidence>
<evidence type="ECO:0000313" key="5">
    <source>
        <dbReference type="WBParaSite" id="jg3288"/>
    </source>
</evidence>
<dbReference type="WBParaSite" id="jg3288">
    <property type="protein sequence ID" value="jg3288"/>
    <property type="gene ID" value="jg3288"/>
</dbReference>
<evidence type="ECO:0000313" key="4">
    <source>
        <dbReference type="Proteomes" id="UP000887574"/>
    </source>
</evidence>
<proteinExistence type="predicted"/>
<dbReference type="InterPro" id="IPR003582">
    <property type="entry name" value="ShKT_dom"/>
</dbReference>
<comment type="caution">
    <text evidence="1">Lacks conserved residue(s) required for the propagation of feature annotation.</text>
</comment>
<reference evidence="5" key="1">
    <citation type="submission" date="2022-11" db="UniProtKB">
        <authorList>
            <consortium name="WormBaseParasite"/>
        </authorList>
    </citation>
    <scope>IDENTIFICATION</scope>
</reference>
<feature type="chain" id="PRO_5037594206" evidence="2">
    <location>
        <begin position="25"/>
        <end position="176"/>
    </location>
</feature>
<dbReference type="Proteomes" id="UP000887574">
    <property type="component" value="Unplaced"/>
</dbReference>
<dbReference type="PROSITE" id="PS51670">
    <property type="entry name" value="SHKT"/>
    <property type="match status" value="1"/>
</dbReference>
<evidence type="ECO:0000259" key="3">
    <source>
        <dbReference type="PROSITE" id="PS51670"/>
    </source>
</evidence>
<evidence type="ECO:0000256" key="2">
    <source>
        <dbReference type="SAM" id="SignalP"/>
    </source>
</evidence>
<dbReference type="AlphaFoldDB" id="A0A915E8U5"/>
<protein>
    <submittedName>
        <fullName evidence="5">ShKT domain-containing protein</fullName>
    </submittedName>
</protein>